<evidence type="ECO:0000313" key="11">
    <source>
        <dbReference type="Proteomes" id="UP000316621"/>
    </source>
</evidence>
<dbReference type="PANTHER" id="PTHR15459">
    <property type="entry name" value="POLYAMINE-MODULATED FACTOR 1"/>
    <property type="match status" value="1"/>
</dbReference>
<gene>
    <name evidence="10" type="ORF">C5167_049472</name>
</gene>
<evidence type="ECO:0000256" key="7">
    <source>
        <dbReference type="ARBA" id="ARBA00023242"/>
    </source>
</evidence>
<evidence type="ECO:0000256" key="2">
    <source>
        <dbReference type="ARBA" id="ARBA00004629"/>
    </source>
</evidence>
<evidence type="ECO:0000256" key="1">
    <source>
        <dbReference type="ARBA" id="ARBA00004123"/>
    </source>
</evidence>
<keyword evidence="3" id="KW-0158">Chromosome</keyword>
<dbReference type="GO" id="GO:0007059">
    <property type="term" value="P:chromosome segregation"/>
    <property type="evidence" value="ECO:0007669"/>
    <property type="project" value="TreeGrafter"/>
</dbReference>
<evidence type="ECO:0000256" key="6">
    <source>
        <dbReference type="ARBA" id="ARBA00022838"/>
    </source>
</evidence>
<dbReference type="Gramene" id="RZC73992">
    <property type="protein sequence ID" value="RZC73992"/>
    <property type="gene ID" value="C5167_049472"/>
</dbReference>
<evidence type="ECO:0000256" key="3">
    <source>
        <dbReference type="ARBA" id="ARBA00022454"/>
    </source>
</evidence>
<reference evidence="10 11" key="1">
    <citation type="journal article" date="2018" name="Science">
        <title>The opium poppy genome and morphinan production.</title>
        <authorList>
            <person name="Guo L."/>
            <person name="Winzer T."/>
            <person name="Yang X."/>
            <person name="Li Y."/>
            <person name="Ning Z."/>
            <person name="He Z."/>
            <person name="Teodor R."/>
            <person name="Lu Y."/>
            <person name="Bowser T.A."/>
            <person name="Graham I.A."/>
            <person name="Ye K."/>
        </authorList>
    </citation>
    <scope>NUCLEOTIDE SEQUENCE [LARGE SCALE GENOMIC DNA]</scope>
    <source>
        <strain evidence="11">cv. HN1</strain>
        <tissue evidence="10">Leaves</tissue>
    </source>
</reference>
<dbReference type="Proteomes" id="UP000316621">
    <property type="component" value="Chromosome 8"/>
</dbReference>
<evidence type="ECO:0000313" key="10">
    <source>
        <dbReference type="EMBL" id="RZC73992.1"/>
    </source>
</evidence>
<proteinExistence type="predicted"/>
<dbReference type="EMBL" id="CM010722">
    <property type="protein sequence ID" value="RZC73992.1"/>
    <property type="molecule type" value="Genomic_DNA"/>
</dbReference>
<keyword evidence="8" id="KW-0131">Cell cycle</keyword>
<dbReference type="Pfam" id="PF03980">
    <property type="entry name" value="Nnf1"/>
    <property type="match status" value="1"/>
</dbReference>
<dbReference type="AlphaFoldDB" id="A0A4Y7KNM9"/>
<dbReference type="GO" id="GO:0051301">
    <property type="term" value="P:cell division"/>
    <property type="evidence" value="ECO:0007669"/>
    <property type="project" value="UniProtKB-KW"/>
</dbReference>
<protein>
    <submittedName>
        <fullName evidence="10">Uncharacterized protein</fullName>
    </submittedName>
</protein>
<evidence type="ECO:0000256" key="8">
    <source>
        <dbReference type="ARBA" id="ARBA00023306"/>
    </source>
</evidence>
<evidence type="ECO:0000256" key="4">
    <source>
        <dbReference type="ARBA" id="ARBA00022618"/>
    </source>
</evidence>
<keyword evidence="11" id="KW-1185">Reference proteome</keyword>
<keyword evidence="7" id="KW-0539">Nucleus</keyword>
<keyword evidence="5" id="KW-0498">Mitosis</keyword>
<accession>A0A4Y7KNM9</accession>
<dbReference type="GO" id="GO:0005634">
    <property type="term" value="C:nucleus"/>
    <property type="evidence" value="ECO:0007669"/>
    <property type="project" value="UniProtKB-SubCell"/>
</dbReference>
<evidence type="ECO:0000256" key="9">
    <source>
        <dbReference type="ARBA" id="ARBA00023328"/>
    </source>
</evidence>
<dbReference type="InterPro" id="IPR007128">
    <property type="entry name" value="PMF1/Nnf1"/>
</dbReference>
<dbReference type="GO" id="GO:0000444">
    <property type="term" value="C:MIS12/MIND type complex"/>
    <property type="evidence" value="ECO:0007669"/>
    <property type="project" value="InterPro"/>
</dbReference>
<keyword evidence="9" id="KW-0137">Centromere</keyword>
<keyword evidence="4" id="KW-0132">Cell division</keyword>
<comment type="subcellular location">
    <subcellularLocation>
        <location evidence="2">Chromosome</location>
        <location evidence="2">Centromere</location>
        <location evidence="2">Kinetochore</location>
    </subcellularLocation>
    <subcellularLocation>
        <location evidence="1">Nucleus</location>
    </subcellularLocation>
</comment>
<dbReference type="OMA" id="KKNEIHY"/>
<keyword evidence="6" id="KW-0995">Kinetochore</keyword>
<dbReference type="PANTHER" id="PTHR15459:SF3">
    <property type="entry name" value="POLYAMINE-MODULATED FACTOR 1"/>
    <property type="match status" value="1"/>
</dbReference>
<organism evidence="10 11">
    <name type="scientific">Papaver somniferum</name>
    <name type="common">Opium poppy</name>
    <dbReference type="NCBI Taxonomy" id="3469"/>
    <lineage>
        <taxon>Eukaryota</taxon>
        <taxon>Viridiplantae</taxon>
        <taxon>Streptophyta</taxon>
        <taxon>Embryophyta</taxon>
        <taxon>Tracheophyta</taxon>
        <taxon>Spermatophyta</taxon>
        <taxon>Magnoliopsida</taxon>
        <taxon>Ranunculales</taxon>
        <taxon>Papaveraceae</taxon>
        <taxon>Papaveroideae</taxon>
        <taxon>Papaver</taxon>
    </lineage>
</organism>
<evidence type="ECO:0000256" key="5">
    <source>
        <dbReference type="ARBA" id="ARBA00022776"/>
    </source>
</evidence>
<sequence>MGEALAFVVLGRLSTDEKLLYSDELHDKFVAIIFFRSVFASTVQIAALMGCDSSMDQGYELPRELKLKKAFKMIARTLLTACSREVIAELHENIEEDFESICAETQVAATFDKVEQLEEEQKLDTLAQDKTNLLDVKQELSRAKKAEISYLTSALEKAVAQNLQMKTHIESLKIDRQDYSATPDAVKKLRSWYQNLGQAP</sequence>
<name>A0A4Y7KNM9_PAPSO</name>